<dbReference type="Pfam" id="PF03092">
    <property type="entry name" value="BT1"/>
    <property type="match status" value="1"/>
</dbReference>
<dbReference type="EMBL" id="JADJOT010000009">
    <property type="protein sequence ID" value="MBK7954833.1"/>
    <property type="molecule type" value="Genomic_DNA"/>
</dbReference>
<dbReference type="PANTHER" id="PTHR31585:SF0">
    <property type="entry name" value="FOLATE-BIOPTERIN TRANSPORTER 1, CHLOROPLASTIC"/>
    <property type="match status" value="1"/>
</dbReference>
<feature type="transmembrane region" description="Helical" evidence="7">
    <location>
        <begin position="9"/>
        <end position="29"/>
    </location>
</feature>
<keyword evidence="6 7" id="KW-0472">Membrane</keyword>
<feature type="transmembrane region" description="Helical" evidence="7">
    <location>
        <begin position="276"/>
        <end position="293"/>
    </location>
</feature>
<accession>A0A935T891</accession>
<evidence type="ECO:0000256" key="1">
    <source>
        <dbReference type="ARBA" id="ARBA00004141"/>
    </source>
</evidence>
<evidence type="ECO:0000256" key="6">
    <source>
        <dbReference type="ARBA" id="ARBA00023136"/>
    </source>
</evidence>
<sequence length="522" mass="56554">MRISYLPPLMVYVAAGVSGLTGIVGTFFVKEYLGLSAAFLAALGFWAGIPWALKMPLGHLVDLIWRHKAGLVWLGAGLIAASLLIMLGLVAEPLRMGEWMSIEAWFVLSALLSPVGYVVQDVVADAMTVEAVPRVDEHGQPLPPEARRLMNTTLQTLGRVAIIGGGVLVSVVNVLMFQGVEDLPRAAKAAIYVEVYGMALVIPAISVGGVLLASLLKRRDARRLRARGFDAATLRALLEPPLEPVRADWWILGGSLVFVAISLSVGLSRIKFGEEIIFLGSFAVITFLMAKLLRELDENSRRTLLGTAIVIFVFRAMPGPGAGSTWWMIDELGFDQSFLARLSLIASLLTLFGLFAFRRFMGERSIAYIVGFLTLTGTLLSLPTLGMYYGLHEWTAAHTGGIVDARFIALIDTALESPLGQIAMVPMLAWIANSAPANLKATYFAVMASFTNLALSASQLGTKYLNQIFEVSREVRDPLSQAVQVPADYAQLGALFMVSISLGLLLPFAAIWVTRMLKLRSA</sequence>
<keyword evidence="4 7" id="KW-0812">Transmembrane</keyword>
<dbReference type="PANTHER" id="PTHR31585">
    <property type="entry name" value="FOLATE-BIOPTERIN TRANSPORTER 1, CHLOROPLASTIC"/>
    <property type="match status" value="1"/>
</dbReference>
<feature type="transmembrane region" description="Helical" evidence="7">
    <location>
        <begin position="305"/>
        <end position="326"/>
    </location>
</feature>
<evidence type="ECO:0000256" key="3">
    <source>
        <dbReference type="ARBA" id="ARBA00022448"/>
    </source>
</evidence>
<evidence type="ECO:0000256" key="4">
    <source>
        <dbReference type="ARBA" id="ARBA00022692"/>
    </source>
</evidence>
<comment type="subcellular location">
    <subcellularLocation>
        <location evidence="1">Membrane</location>
        <topology evidence="1">Multi-pass membrane protein</topology>
    </subcellularLocation>
</comment>
<evidence type="ECO:0000256" key="7">
    <source>
        <dbReference type="SAM" id="Phobius"/>
    </source>
</evidence>
<dbReference type="SUPFAM" id="SSF103473">
    <property type="entry name" value="MFS general substrate transporter"/>
    <property type="match status" value="1"/>
</dbReference>
<reference evidence="8 9" key="1">
    <citation type="submission" date="2020-10" db="EMBL/GenBank/DDBJ databases">
        <title>Connecting structure to function with the recovery of over 1000 high-quality activated sludge metagenome-assembled genomes encoding full-length rRNA genes using long-read sequencing.</title>
        <authorList>
            <person name="Singleton C.M."/>
            <person name="Petriglieri F."/>
            <person name="Kristensen J.M."/>
            <person name="Kirkegaard R.H."/>
            <person name="Michaelsen T.Y."/>
            <person name="Andersen M.H."/>
            <person name="Karst S.M."/>
            <person name="Dueholm M.S."/>
            <person name="Nielsen P.H."/>
            <person name="Albertsen M."/>
        </authorList>
    </citation>
    <scope>NUCLEOTIDE SEQUENCE [LARGE SCALE GENOMIC DNA]</scope>
    <source>
        <strain evidence="8">Fred_18-Q3-R57-64_BAT3C.720</strain>
    </source>
</reference>
<protein>
    <recommendedName>
        <fullName evidence="10">Folate/biopterin family MFS transporter</fullName>
    </recommendedName>
</protein>
<evidence type="ECO:0008006" key="10">
    <source>
        <dbReference type="Google" id="ProtNLM"/>
    </source>
</evidence>
<dbReference type="Proteomes" id="UP000706151">
    <property type="component" value="Unassembled WGS sequence"/>
</dbReference>
<feature type="transmembrane region" description="Helical" evidence="7">
    <location>
        <begin position="366"/>
        <end position="389"/>
    </location>
</feature>
<gene>
    <name evidence="8" type="ORF">IPK02_13270</name>
</gene>
<evidence type="ECO:0000313" key="8">
    <source>
        <dbReference type="EMBL" id="MBK7954833.1"/>
    </source>
</evidence>
<dbReference type="InterPro" id="IPR039309">
    <property type="entry name" value="BT1"/>
</dbReference>
<dbReference type="InterPro" id="IPR036259">
    <property type="entry name" value="MFS_trans_sf"/>
</dbReference>
<comment type="similarity">
    <text evidence="2">Belongs to the major facilitator superfamily. Folate-biopterin transporter (TC 2.A.71) family.</text>
</comment>
<feature type="transmembrane region" description="Helical" evidence="7">
    <location>
        <begin position="249"/>
        <end position="270"/>
    </location>
</feature>
<feature type="transmembrane region" description="Helical" evidence="7">
    <location>
        <begin position="35"/>
        <end position="57"/>
    </location>
</feature>
<feature type="transmembrane region" description="Helical" evidence="7">
    <location>
        <begin position="189"/>
        <end position="216"/>
    </location>
</feature>
<evidence type="ECO:0000313" key="9">
    <source>
        <dbReference type="Proteomes" id="UP000706151"/>
    </source>
</evidence>
<feature type="transmembrane region" description="Helical" evidence="7">
    <location>
        <begin position="338"/>
        <end position="357"/>
    </location>
</feature>
<proteinExistence type="inferred from homology"/>
<evidence type="ECO:0000256" key="5">
    <source>
        <dbReference type="ARBA" id="ARBA00022989"/>
    </source>
</evidence>
<dbReference type="AlphaFoldDB" id="A0A935T891"/>
<name>A0A935T891_9PROT</name>
<evidence type="ECO:0000256" key="2">
    <source>
        <dbReference type="ARBA" id="ARBA00007015"/>
    </source>
</evidence>
<comment type="caution">
    <text evidence="8">The sequence shown here is derived from an EMBL/GenBank/DDBJ whole genome shotgun (WGS) entry which is preliminary data.</text>
</comment>
<keyword evidence="5 7" id="KW-1133">Transmembrane helix</keyword>
<organism evidence="8 9">
    <name type="scientific">Candidatus Accumulibacter affinis</name>
    <dbReference type="NCBI Taxonomy" id="2954384"/>
    <lineage>
        <taxon>Bacteria</taxon>
        <taxon>Pseudomonadati</taxon>
        <taxon>Pseudomonadota</taxon>
        <taxon>Betaproteobacteria</taxon>
        <taxon>Candidatus Accumulibacter</taxon>
    </lineage>
</organism>
<feature type="transmembrane region" description="Helical" evidence="7">
    <location>
        <begin position="489"/>
        <end position="513"/>
    </location>
</feature>
<feature type="transmembrane region" description="Helical" evidence="7">
    <location>
        <begin position="69"/>
        <end position="90"/>
    </location>
</feature>
<keyword evidence="3" id="KW-0813">Transport</keyword>
<dbReference type="GO" id="GO:0016020">
    <property type="term" value="C:membrane"/>
    <property type="evidence" value="ECO:0007669"/>
    <property type="project" value="UniProtKB-SubCell"/>
</dbReference>
<feature type="transmembrane region" description="Helical" evidence="7">
    <location>
        <begin position="157"/>
        <end position="177"/>
    </location>
</feature>